<proteinExistence type="predicted"/>
<feature type="domain" description="Tautomerase cis-CaaD-like" evidence="1">
    <location>
        <begin position="1"/>
        <end position="145"/>
    </location>
</feature>
<sequence>MPPYKVYHSYPMTDEQRQALATSITDLHCETFTTPSFFVHIRFIPHDARDGNYFMAGRTRLNDSNHIVGIVRTSPTRSKSAFDALAAKIESAWYETVRSPSVEGLDEKDAASRKRLLMVTFTPMITIREGGMTIPEAGKEGTWLKEQLPFMRQMSEEGFDDFTEMLQETEEREDLKGLVSE</sequence>
<organism evidence="2 3">
    <name type="scientific">Aspergillus sclerotiicarbonarius (strain CBS 121057 / IBT 28362)</name>
    <dbReference type="NCBI Taxonomy" id="1448318"/>
    <lineage>
        <taxon>Eukaryota</taxon>
        <taxon>Fungi</taxon>
        <taxon>Dikarya</taxon>
        <taxon>Ascomycota</taxon>
        <taxon>Pezizomycotina</taxon>
        <taxon>Eurotiomycetes</taxon>
        <taxon>Eurotiomycetidae</taxon>
        <taxon>Eurotiales</taxon>
        <taxon>Aspergillaceae</taxon>
        <taxon>Aspergillus</taxon>
        <taxon>Aspergillus subgen. Circumdati</taxon>
    </lineage>
</organism>
<dbReference type="Proteomes" id="UP000248423">
    <property type="component" value="Unassembled WGS sequence"/>
</dbReference>
<dbReference type="Gene3D" id="3.30.429.10">
    <property type="entry name" value="Macrophage Migration Inhibitory Factor"/>
    <property type="match status" value="1"/>
</dbReference>
<dbReference type="InterPro" id="IPR014347">
    <property type="entry name" value="Tautomerase/MIF_sf"/>
</dbReference>
<keyword evidence="3" id="KW-1185">Reference proteome</keyword>
<dbReference type="OrthoDB" id="9981319at2759"/>
<dbReference type="VEuPathDB" id="FungiDB:BO78DRAFT_151944"/>
<dbReference type="AlphaFoldDB" id="A0A319E6Z5"/>
<evidence type="ECO:0000259" key="1">
    <source>
        <dbReference type="Pfam" id="PF14832"/>
    </source>
</evidence>
<dbReference type="EMBL" id="KZ826360">
    <property type="protein sequence ID" value="PYI05170.1"/>
    <property type="molecule type" value="Genomic_DNA"/>
</dbReference>
<reference evidence="2 3" key="1">
    <citation type="submission" date="2018-02" db="EMBL/GenBank/DDBJ databases">
        <title>The genomes of Aspergillus section Nigri reveals drivers in fungal speciation.</title>
        <authorList>
            <consortium name="DOE Joint Genome Institute"/>
            <person name="Vesth T.C."/>
            <person name="Nybo J."/>
            <person name="Theobald S."/>
            <person name="Brandl J."/>
            <person name="Frisvad J.C."/>
            <person name="Nielsen K.F."/>
            <person name="Lyhne E.K."/>
            <person name="Kogle M.E."/>
            <person name="Kuo A."/>
            <person name="Riley R."/>
            <person name="Clum A."/>
            <person name="Nolan M."/>
            <person name="Lipzen A."/>
            <person name="Salamov A."/>
            <person name="Henrissat B."/>
            <person name="Wiebenga A."/>
            <person name="De vries R.P."/>
            <person name="Grigoriev I.V."/>
            <person name="Mortensen U.H."/>
            <person name="Andersen M.R."/>
            <person name="Baker S.E."/>
        </authorList>
    </citation>
    <scope>NUCLEOTIDE SEQUENCE [LARGE SCALE GENOMIC DNA]</scope>
    <source>
        <strain evidence="2 3">CBS 121057</strain>
    </source>
</reference>
<evidence type="ECO:0000313" key="3">
    <source>
        <dbReference type="Proteomes" id="UP000248423"/>
    </source>
</evidence>
<dbReference type="Pfam" id="PF14832">
    <property type="entry name" value="Tautomerase_3"/>
    <property type="match status" value="1"/>
</dbReference>
<name>A0A319E6Z5_ASPSB</name>
<evidence type="ECO:0000313" key="2">
    <source>
        <dbReference type="EMBL" id="PYI05170.1"/>
    </source>
</evidence>
<gene>
    <name evidence="2" type="ORF">BO78DRAFT_151944</name>
</gene>
<protein>
    <recommendedName>
        <fullName evidence="1">Tautomerase cis-CaaD-like domain-containing protein</fullName>
    </recommendedName>
</protein>
<accession>A0A319E6Z5</accession>
<dbReference type="SUPFAM" id="SSF55331">
    <property type="entry name" value="Tautomerase/MIF"/>
    <property type="match status" value="1"/>
</dbReference>
<dbReference type="InterPro" id="IPR028116">
    <property type="entry name" value="Cis-CaaD-like"/>
</dbReference>